<dbReference type="Pfam" id="PF08646">
    <property type="entry name" value="Rep_fac-A_C"/>
    <property type="match status" value="1"/>
</dbReference>
<keyword evidence="4" id="KW-1185">Reference proteome</keyword>
<comment type="caution">
    <text evidence="3">The sequence shown here is derived from an EMBL/GenBank/DDBJ whole genome shotgun (WGS) entry which is preliminary data.</text>
</comment>
<protein>
    <recommendedName>
        <fullName evidence="2">Replication factor A C-terminal domain-containing protein</fullName>
    </recommendedName>
</protein>
<feature type="compositionally biased region" description="Basic and acidic residues" evidence="1">
    <location>
        <begin position="177"/>
        <end position="186"/>
    </location>
</feature>
<dbReference type="InterPro" id="IPR013955">
    <property type="entry name" value="Rep_factor-A_C"/>
</dbReference>
<accession>A0ABD2J8D0</accession>
<dbReference type="InterPro" id="IPR012340">
    <property type="entry name" value="NA-bd_OB-fold"/>
</dbReference>
<feature type="compositionally biased region" description="Polar residues" evidence="1">
    <location>
        <begin position="1"/>
        <end position="15"/>
    </location>
</feature>
<dbReference type="Proteomes" id="UP001620626">
    <property type="component" value="Unassembled WGS sequence"/>
</dbReference>
<organism evidence="3 4">
    <name type="scientific">Heterodera trifolii</name>
    <dbReference type="NCBI Taxonomy" id="157864"/>
    <lineage>
        <taxon>Eukaryota</taxon>
        <taxon>Metazoa</taxon>
        <taxon>Ecdysozoa</taxon>
        <taxon>Nematoda</taxon>
        <taxon>Chromadorea</taxon>
        <taxon>Rhabditida</taxon>
        <taxon>Tylenchina</taxon>
        <taxon>Tylenchomorpha</taxon>
        <taxon>Tylenchoidea</taxon>
        <taxon>Heteroderidae</taxon>
        <taxon>Heteroderinae</taxon>
        <taxon>Heterodera</taxon>
    </lineage>
</organism>
<proteinExistence type="predicted"/>
<name>A0ABD2J8D0_9BILA</name>
<dbReference type="SUPFAM" id="SSF50249">
    <property type="entry name" value="Nucleic acid-binding proteins"/>
    <property type="match status" value="1"/>
</dbReference>
<evidence type="ECO:0000259" key="2">
    <source>
        <dbReference type="Pfam" id="PF08646"/>
    </source>
</evidence>
<feature type="domain" description="Replication factor A C-terminal" evidence="2">
    <location>
        <begin position="51"/>
        <end position="158"/>
    </location>
</feature>
<feature type="region of interest" description="Disordered" evidence="1">
    <location>
        <begin position="1"/>
        <end position="22"/>
    </location>
</feature>
<sequence>MNSLKRFQLPEQGTRQQEELDSVEPKNISDVVNFNSAGVFYVLGKVTNMQYRVYKACPFRSKGLICRRKLSDDNMCEACGQKAIAPIHTVFVRLLLQDVEQADIAQRVTMFSSVAEEFLGMKAAELLAKEKEPESLAKHLDDLIAVKLIAKVNIKANSQTYTGFDWIVNLFKKCPGKNDSDVPKEKDDDDAGDVDGIATKKAKKN</sequence>
<evidence type="ECO:0000313" key="4">
    <source>
        <dbReference type="Proteomes" id="UP001620626"/>
    </source>
</evidence>
<feature type="region of interest" description="Disordered" evidence="1">
    <location>
        <begin position="177"/>
        <end position="205"/>
    </location>
</feature>
<evidence type="ECO:0000256" key="1">
    <source>
        <dbReference type="SAM" id="MobiDB-lite"/>
    </source>
</evidence>
<dbReference type="EMBL" id="JBICBT010001030">
    <property type="protein sequence ID" value="KAL3086854.1"/>
    <property type="molecule type" value="Genomic_DNA"/>
</dbReference>
<gene>
    <name evidence="3" type="ORF">niasHT_030933</name>
</gene>
<evidence type="ECO:0000313" key="3">
    <source>
        <dbReference type="EMBL" id="KAL3086854.1"/>
    </source>
</evidence>
<dbReference type="Gene3D" id="2.40.50.140">
    <property type="entry name" value="Nucleic acid-binding proteins"/>
    <property type="match status" value="1"/>
</dbReference>
<dbReference type="AlphaFoldDB" id="A0ABD2J8D0"/>
<reference evidence="3 4" key="1">
    <citation type="submission" date="2024-10" db="EMBL/GenBank/DDBJ databases">
        <authorList>
            <person name="Kim D."/>
        </authorList>
    </citation>
    <scope>NUCLEOTIDE SEQUENCE [LARGE SCALE GENOMIC DNA]</scope>
    <source>
        <strain evidence="3">BH-2024</strain>
    </source>
</reference>